<proteinExistence type="predicted"/>
<comment type="caution">
    <text evidence="2">The sequence shown here is derived from an EMBL/GenBank/DDBJ whole genome shotgun (WGS) entry which is preliminary data.</text>
</comment>
<sequence length="109" mass="11652">MTGSSTPESTNAGAARQAARSPSKSPRKTTEALATNANTPQPNAQGTNDSETSSATVEGEDDDDESQQVTGVQRATKYVWSRDQIKKLLSNMPKYRSAPARSKTFTAET</sequence>
<evidence type="ECO:0000256" key="1">
    <source>
        <dbReference type="SAM" id="MobiDB-lite"/>
    </source>
</evidence>
<name>A0ABR3EJA0_9AGAR</name>
<evidence type="ECO:0000313" key="2">
    <source>
        <dbReference type="EMBL" id="KAL0562925.1"/>
    </source>
</evidence>
<gene>
    <name evidence="2" type="ORF">V5O48_019153</name>
</gene>
<protein>
    <submittedName>
        <fullName evidence="2">Uncharacterized protein</fullName>
    </submittedName>
</protein>
<accession>A0ABR3EJA0</accession>
<feature type="compositionally biased region" description="Polar residues" evidence="1">
    <location>
        <begin position="1"/>
        <end position="12"/>
    </location>
</feature>
<feature type="compositionally biased region" description="Polar residues" evidence="1">
    <location>
        <begin position="32"/>
        <end position="56"/>
    </location>
</feature>
<keyword evidence="3" id="KW-1185">Reference proteome</keyword>
<dbReference type="Proteomes" id="UP001465976">
    <property type="component" value="Unassembled WGS sequence"/>
</dbReference>
<dbReference type="EMBL" id="JBAHYK010004230">
    <property type="protein sequence ID" value="KAL0562925.1"/>
    <property type="molecule type" value="Genomic_DNA"/>
</dbReference>
<feature type="region of interest" description="Disordered" evidence="1">
    <location>
        <begin position="1"/>
        <end position="73"/>
    </location>
</feature>
<evidence type="ECO:0000313" key="3">
    <source>
        <dbReference type="Proteomes" id="UP001465976"/>
    </source>
</evidence>
<reference evidence="2 3" key="1">
    <citation type="submission" date="2024-02" db="EMBL/GenBank/DDBJ databases">
        <title>A draft genome for the cacao thread blight pathogen Marasmius crinis-equi.</title>
        <authorList>
            <person name="Cohen S.P."/>
            <person name="Baruah I.K."/>
            <person name="Amoako-Attah I."/>
            <person name="Bukari Y."/>
            <person name="Meinhardt L.W."/>
            <person name="Bailey B.A."/>
        </authorList>
    </citation>
    <scope>NUCLEOTIDE SEQUENCE [LARGE SCALE GENOMIC DNA]</scope>
    <source>
        <strain evidence="2 3">GH-76</strain>
    </source>
</reference>
<organism evidence="2 3">
    <name type="scientific">Marasmius crinis-equi</name>
    <dbReference type="NCBI Taxonomy" id="585013"/>
    <lineage>
        <taxon>Eukaryota</taxon>
        <taxon>Fungi</taxon>
        <taxon>Dikarya</taxon>
        <taxon>Basidiomycota</taxon>
        <taxon>Agaricomycotina</taxon>
        <taxon>Agaricomycetes</taxon>
        <taxon>Agaricomycetidae</taxon>
        <taxon>Agaricales</taxon>
        <taxon>Marasmiineae</taxon>
        <taxon>Marasmiaceae</taxon>
        <taxon>Marasmius</taxon>
    </lineage>
</organism>